<protein>
    <submittedName>
        <fullName evidence="1">Uncharacterized protein</fullName>
    </submittedName>
</protein>
<proteinExistence type="predicted"/>
<accession>A0A7S0ZAD1</accession>
<sequence>METSDGGKKRLSVTNQWILDEHDQWTRVTVSPFYLELQKNSLKPEIFNRWLADQIIITSKLSIACERVQSKFASASPQLSILPCSEIVDQQYAWLLQQATQLNVEMYKNPPEKRLAYGAQHMIEQLEMATSPNASLVTGLTAIWTICFATAQGWRLCMKSSVLKSHQLYVNFGQYFTREEALLAFVETQDVLDSLLTDGFYSTDKQNRVDVTTMHAESAHSGKDHGDLVTLSPHQTFLAMLRCIHAHLQHIVYRNTAGDKVFLCDKCGRHGHEEDICTFKGHV</sequence>
<gene>
    <name evidence="1" type="ORF">TOLI1172_LOCUS13</name>
</gene>
<dbReference type="AlphaFoldDB" id="A0A7S0ZAD1"/>
<dbReference type="InterPro" id="IPR016084">
    <property type="entry name" value="Haem_Oase-like_multi-hlx"/>
</dbReference>
<evidence type="ECO:0000313" key="1">
    <source>
        <dbReference type="EMBL" id="CAD8815625.1"/>
    </source>
</evidence>
<dbReference type="EMBL" id="HBFP01000017">
    <property type="protein sequence ID" value="CAD8815625.1"/>
    <property type="molecule type" value="Transcribed_RNA"/>
</dbReference>
<dbReference type="SUPFAM" id="SSF48613">
    <property type="entry name" value="Heme oxygenase-like"/>
    <property type="match status" value="1"/>
</dbReference>
<dbReference type="Gene3D" id="1.20.910.10">
    <property type="entry name" value="Heme oxygenase-like"/>
    <property type="match status" value="1"/>
</dbReference>
<name>A0A7S0ZAD1_9RHOD</name>
<organism evidence="1">
    <name type="scientific">Timspurckia oligopyrenoides</name>
    <dbReference type="NCBI Taxonomy" id="708627"/>
    <lineage>
        <taxon>Eukaryota</taxon>
        <taxon>Rhodophyta</taxon>
        <taxon>Bangiophyceae</taxon>
        <taxon>Porphyridiales</taxon>
        <taxon>Porphyridiaceae</taxon>
        <taxon>Timspurckia</taxon>
    </lineage>
</organism>
<reference evidence="1" key="1">
    <citation type="submission" date="2021-01" db="EMBL/GenBank/DDBJ databases">
        <authorList>
            <person name="Corre E."/>
            <person name="Pelletier E."/>
            <person name="Niang G."/>
            <person name="Scheremetjew M."/>
            <person name="Finn R."/>
            <person name="Kale V."/>
            <person name="Holt S."/>
            <person name="Cochrane G."/>
            <person name="Meng A."/>
            <person name="Brown T."/>
            <person name="Cohen L."/>
        </authorList>
    </citation>
    <scope>NUCLEOTIDE SEQUENCE</scope>
    <source>
        <strain evidence="1">CCMP3278</strain>
    </source>
</reference>